<accession>L1J9H0</accession>
<reference evidence="4" key="2">
    <citation type="submission" date="2012-11" db="EMBL/GenBank/DDBJ databases">
        <authorList>
            <person name="Kuo A."/>
            <person name="Curtis B.A."/>
            <person name="Tanifuji G."/>
            <person name="Burki F."/>
            <person name="Gruber A."/>
            <person name="Irimia M."/>
            <person name="Maruyama S."/>
            <person name="Arias M.C."/>
            <person name="Ball S.G."/>
            <person name="Gile G.H."/>
            <person name="Hirakawa Y."/>
            <person name="Hopkins J.F."/>
            <person name="Rensing S.A."/>
            <person name="Schmutz J."/>
            <person name="Symeonidi A."/>
            <person name="Elias M."/>
            <person name="Eveleigh R.J."/>
            <person name="Herman E.K."/>
            <person name="Klute M.J."/>
            <person name="Nakayama T."/>
            <person name="Obornik M."/>
            <person name="Reyes-Prieto A."/>
            <person name="Armbrust E.V."/>
            <person name="Aves S.J."/>
            <person name="Beiko R.G."/>
            <person name="Coutinho P."/>
            <person name="Dacks J.B."/>
            <person name="Durnford D.G."/>
            <person name="Fast N.M."/>
            <person name="Green B.R."/>
            <person name="Grisdale C."/>
            <person name="Hempe F."/>
            <person name="Henrissat B."/>
            <person name="Hoppner M.P."/>
            <person name="Ishida K.-I."/>
            <person name="Kim E."/>
            <person name="Koreny L."/>
            <person name="Kroth P.G."/>
            <person name="Liu Y."/>
            <person name="Malik S.-B."/>
            <person name="Maier U.G."/>
            <person name="McRose D."/>
            <person name="Mock T."/>
            <person name="Neilson J.A."/>
            <person name="Onodera N.T."/>
            <person name="Poole A.M."/>
            <person name="Pritham E.J."/>
            <person name="Richards T.A."/>
            <person name="Rocap G."/>
            <person name="Roy S.W."/>
            <person name="Sarai C."/>
            <person name="Schaack S."/>
            <person name="Shirato S."/>
            <person name="Slamovits C.H."/>
            <person name="Spencer D.F."/>
            <person name="Suzuki S."/>
            <person name="Worden A.Z."/>
            <person name="Zauner S."/>
            <person name="Barry K."/>
            <person name="Bell C."/>
            <person name="Bharti A.K."/>
            <person name="Crow J.A."/>
            <person name="Grimwood J."/>
            <person name="Kramer R."/>
            <person name="Lindquist E."/>
            <person name="Lucas S."/>
            <person name="Salamov A."/>
            <person name="McFadden G.I."/>
            <person name="Lane C.E."/>
            <person name="Keeling P.J."/>
            <person name="Gray M.W."/>
            <person name="Grigoriev I.V."/>
            <person name="Archibald J.M."/>
        </authorList>
    </citation>
    <scope>NUCLEOTIDE SEQUENCE</scope>
    <source>
        <strain evidence="4">CCMP2712</strain>
    </source>
</reference>
<feature type="transmembrane region" description="Helical" evidence="1">
    <location>
        <begin position="278"/>
        <end position="297"/>
    </location>
</feature>
<organism evidence="2">
    <name type="scientific">Guillardia theta (strain CCMP2712)</name>
    <name type="common">Cryptophyte</name>
    <dbReference type="NCBI Taxonomy" id="905079"/>
    <lineage>
        <taxon>Eukaryota</taxon>
        <taxon>Cryptophyceae</taxon>
        <taxon>Pyrenomonadales</taxon>
        <taxon>Geminigeraceae</taxon>
        <taxon>Guillardia</taxon>
    </lineage>
</organism>
<keyword evidence="1" id="KW-1133">Transmembrane helix</keyword>
<dbReference type="KEGG" id="gtt:GUITHDRAFT_139253"/>
<evidence type="ECO:0000313" key="2">
    <source>
        <dbReference type="EMBL" id="EKX44962.1"/>
    </source>
</evidence>
<dbReference type="eggNOG" id="ENOG502QRPB">
    <property type="taxonomic scope" value="Eukaryota"/>
</dbReference>
<protein>
    <submittedName>
        <fullName evidence="2 3">Uncharacterized protein</fullName>
    </submittedName>
</protein>
<dbReference type="EMBL" id="JH993001">
    <property type="protein sequence ID" value="EKX44962.1"/>
    <property type="molecule type" value="Genomic_DNA"/>
</dbReference>
<dbReference type="AlphaFoldDB" id="L1J9H0"/>
<feature type="transmembrane region" description="Helical" evidence="1">
    <location>
        <begin position="251"/>
        <end position="271"/>
    </location>
</feature>
<feature type="transmembrane region" description="Helical" evidence="1">
    <location>
        <begin position="48"/>
        <end position="70"/>
    </location>
</feature>
<dbReference type="PANTHER" id="PTHR35313:SF1">
    <property type="entry name" value="NO EXINE FORMATION 1"/>
    <property type="match status" value="1"/>
</dbReference>
<dbReference type="HOGENOM" id="CLU_859072_0_0_1"/>
<dbReference type="GeneID" id="17301723"/>
<evidence type="ECO:0000313" key="4">
    <source>
        <dbReference type="Proteomes" id="UP000011087"/>
    </source>
</evidence>
<proteinExistence type="predicted"/>
<dbReference type="PANTHER" id="PTHR35313">
    <property type="entry name" value="NO EXINE FORMATION 1"/>
    <property type="match status" value="1"/>
</dbReference>
<keyword evidence="1" id="KW-0812">Transmembrane</keyword>
<dbReference type="OMA" id="LLAICYR"/>
<dbReference type="EnsemblProtists" id="EKX44962">
    <property type="protein sequence ID" value="EKX44962"/>
    <property type="gene ID" value="GUITHDRAFT_139253"/>
</dbReference>
<evidence type="ECO:0000256" key="1">
    <source>
        <dbReference type="SAM" id="Phobius"/>
    </source>
</evidence>
<name>L1J9H0_GUITC</name>
<dbReference type="Proteomes" id="UP000011087">
    <property type="component" value="Unassembled WGS sequence"/>
</dbReference>
<dbReference type="RefSeq" id="XP_005831942.1">
    <property type="nucleotide sequence ID" value="XM_005831885.1"/>
</dbReference>
<feature type="transmembrane region" description="Helical" evidence="1">
    <location>
        <begin position="115"/>
        <end position="136"/>
    </location>
</feature>
<reference evidence="2 4" key="1">
    <citation type="journal article" date="2012" name="Nature">
        <title>Algal genomes reveal evolutionary mosaicism and the fate of nucleomorphs.</title>
        <authorList>
            <consortium name="DOE Joint Genome Institute"/>
            <person name="Curtis B.A."/>
            <person name="Tanifuji G."/>
            <person name="Burki F."/>
            <person name="Gruber A."/>
            <person name="Irimia M."/>
            <person name="Maruyama S."/>
            <person name="Arias M.C."/>
            <person name="Ball S.G."/>
            <person name="Gile G.H."/>
            <person name="Hirakawa Y."/>
            <person name="Hopkins J.F."/>
            <person name="Kuo A."/>
            <person name="Rensing S.A."/>
            <person name="Schmutz J."/>
            <person name="Symeonidi A."/>
            <person name="Elias M."/>
            <person name="Eveleigh R.J."/>
            <person name="Herman E.K."/>
            <person name="Klute M.J."/>
            <person name="Nakayama T."/>
            <person name="Obornik M."/>
            <person name="Reyes-Prieto A."/>
            <person name="Armbrust E.V."/>
            <person name="Aves S.J."/>
            <person name="Beiko R.G."/>
            <person name="Coutinho P."/>
            <person name="Dacks J.B."/>
            <person name="Durnford D.G."/>
            <person name="Fast N.M."/>
            <person name="Green B.R."/>
            <person name="Grisdale C.J."/>
            <person name="Hempel F."/>
            <person name="Henrissat B."/>
            <person name="Hoppner M.P."/>
            <person name="Ishida K."/>
            <person name="Kim E."/>
            <person name="Koreny L."/>
            <person name="Kroth P.G."/>
            <person name="Liu Y."/>
            <person name="Malik S.B."/>
            <person name="Maier U.G."/>
            <person name="McRose D."/>
            <person name="Mock T."/>
            <person name="Neilson J.A."/>
            <person name="Onodera N.T."/>
            <person name="Poole A.M."/>
            <person name="Pritham E.J."/>
            <person name="Richards T.A."/>
            <person name="Rocap G."/>
            <person name="Roy S.W."/>
            <person name="Sarai C."/>
            <person name="Schaack S."/>
            <person name="Shirato S."/>
            <person name="Slamovits C.H."/>
            <person name="Spencer D.F."/>
            <person name="Suzuki S."/>
            <person name="Worden A.Z."/>
            <person name="Zauner S."/>
            <person name="Barry K."/>
            <person name="Bell C."/>
            <person name="Bharti A.K."/>
            <person name="Crow J.A."/>
            <person name="Grimwood J."/>
            <person name="Kramer R."/>
            <person name="Lindquist E."/>
            <person name="Lucas S."/>
            <person name="Salamov A."/>
            <person name="McFadden G.I."/>
            <person name="Lane C.E."/>
            <person name="Keeling P.J."/>
            <person name="Gray M.W."/>
            <person name="Grigoriev I.V."/>
            <person name="Archibald J.M."/>
        </authorList>
    </citation>
    <scope>NUCLEOTIDE SEQUENCE</scope>
    <source>
        <strain evidence="2 4">CCMP2712</strain>
    </source>
</reference>
<evidence type="ECO:0000313" key="3">
    <source>
        <dbReference type="EnsemblProtists" id="EKX44962"/>
    </source>
</evidence>
<gene>
    <name evidence="2" type="ORF">GUITHDRAFT_139253</name>
</gene>
<sequence>MRTAVFLVPTLAILLLYGGKTTLATVIGGSIICYMLDFLGYQEPTFIAVWVTIAAMAVTLFISSIHLFLVLNSRVTTFNITLIYNMLIASGSLGIWASLQFSFMQRQQPRLVLVFERMLFCITPCSPTVIITWAIIGVNGMSAAPYVLLAVMTAAYFLFVLPVRSSFRMPRKDRPKTITPSMTDLDETVLGRYETAVQTLAYLLLPVMFKIAIHHAHLIASRDDVAGLLTWMLIRVIFHSLNQYIKLAPPWNFIAVTVAVYLFAFIVLAHFAGYLESAGAMILLSIMAVGVAVSGCLALGMPWFAMPVAALGGFFWVRFYYKRQ</sequence>
<keyword evidence="4" id="KW-1185">Reference proteome</keyword>
<dbReference type="PaxDb" id="55529-EKX44962"/>
<reference evidence="3" key="3">
    <citation type="submission" date="2015-06" db="UniProtKB">
        <authorList>
            <consortium name="EnsemblProtists"/>
        </authorList>
    </citation>
    <scope>IDENTIFICATION</scope>
</reference>
<feature type="transmembrane region" description="Helical" evidence="1">
    <location>
        <begin position="143"/>
        <end position="163"/>
    </location>
</feature>
<feature type="transmembrane region" description="Helical" evidence="1">
    <location>
        <begin position="82"/>
        <end position="103"/>
    </location>
</feature>
<keyword evidence="1" id="KW-0472">Membrane</keyword>
<dbReference type="OrthoDB" id="10046650at2759"/>